<dbReference type="Pfam" id="PF03840">
    <property type="entry name" value="SecG"/>
    <property type="match status" value="1"/>
</dbReference>
<evidence type="ECO:0000256" key="7">
    <source>
        <dbReference type="ARBA" id="ARBA00022927"/>
    </source>
</evidence>
<evidence type="ECO:0000256" key="6">
    <source>
        <dbReference type="ARBA" id="ARBA00022692"/>
    </source>
</evidence>
<evidence type="ECO:0000256" key="11">
    <source>
        <dbReference type="RuleBase" id="RU365087"/>
    </source>
</evidence>
<dbReference type="RefSeq" id="WP_310280798.1">
    <property type="nucleotide sequence ID" value="NZ_JAVDWR010000017.1"/>
</dbReference>
<proteinExistence type="inferred from homology"/>
<feature type="transmembrane region" description="Helical" evidence="11">
    <location>
        <begin position="51"/>
        <end position="70"/>
    </location>
</feature>
<dbReference type="PRINTS" id="PR01651">
    <property type="entry name" value="SECGEXPORT"/>
</dbReference>
<keyword evidence="6 11" id="KW-0812">Transmembrane</keyword>
<evidence type="ECO:0000256" key="3">
    <source>
        <dbReference type="ARBA" id="ARBA00017876"/>
    </source>
</evidence>
<evidence type="ECO:0000256" key="10">
    <source>
        <dbReference type="ARBA" id="ARBA00023136"/>
    </source>
</evidence>
<keyword evidence="13" id="KW-1185">Reference proteome</keyword>
<comment type="caution">
    <text evidence="11">Lacks conserved residue(s) required for the propagation of feature annotation.</text>
</comment>
<dbReference type="EMBL" id="JAVDWR010000017">
    <property type="protein sequence ID" value="MDR7122523.1"/>
    <property type="molecule type" value="Genomic_DNA"/>
</dbReference>
<keyword evidence="10 11" id="KW-0472">Membrane</keyword>
<gene>
    <name evidence="12" type="ORF">J2W69_003497</name>
</gene>
<evidence type="ECO:0000313" key="12">
    <source>
        <dbReference type="EMBL" id="MDR7122523.1"/>
    </source>
</evidence>
<comment type="similarity">
    <text evidence="2 11">Belongs to the SecG family.</text>
</comment>
<name>A0ABU1W488_9GAMM</name>
<sequence>MYELFIVLYLLVALALIVLVLIQHGKGADMGASFGAGGSATIFGSSGTGNFLTRTTTVLATLFFALSLLLGNLSTDRVKAVDEWQDLSVPVDTKAADAVEEKKPASDIPVGN</sequence>
<dbReference type="InterPro" id="IPR004692">
    <property type="entry name" value="SecG"/>
</dbReference>
<keyword evidence="9 11" id="KW-0811">Translocation</keyword>
<comment type="caution">
    <text evidence="12">The sequence shown here is derived from an EMBL/GenBank/DDBJ whole genome shotgun (WGS) entry which is preliminary data.</text>
</comment>
<keyword evidence="7 11" id="KW-0653">Protein transport</keyword>
<evidence type="ECO:0000256" key="5">
    <source>
        <dbReference type="ARBA" id="ARBA00022475"/>
    </source>
</evidence>
<evidence type="ECO:0000256" key="8">
    <source>
        <dbReference type="ARBA" id="ARBA00022989"/>
    </source>
</evidence>
<keyword evidence="8 11" id="KW-1133">Transmembrane helix</keyword>
<reference evidence="12 13" key="1">
    <citation type="submission" date="2023-07" db="EMBL/GenBank/DDBJ databases">
        <title>Sorghum-associated microbial communities from plants grown in Nebraska, USA.</title>
        <authorList>
            <person name="Schachtman D."/>
        </authorList>
    </citation>
    <scope>NUCLEOTIDE SEQUENCE [LARGE SCALE GENOMIC DNA]</scope>
    <source>
        <strain evidence="12 13">4138</strain>
    </source>
</reference>
<evidence type="ECO:0000313" key="13">
    <source>
        <dbReference type="Proteomes" id="UP001257909"/>
    </source>
</evidence>
<keyword evidence="5 11" id="KW-1003">Cell membrane</keyword>
<evidence type="ECO:0000256" key="2">
    <source>
        <dbReference type="ARBA" id="ARBA00008445"/>
    </source>
</evidence>
<dbReference type="Proteomes" id="UP001257909">
    <property type="component" value="Unassembled WGS sequence"/>
</dbReference>
<comment type="function">
    <text evidence="11">Involved in protein export. Participates in an early event of protein translocation.</text>
</comment>
<evidence type="ECO:0000256" key="4">
    <source>
        <dbReference type="ARBA" id="ARBA00022448"/>
    </source>
</evidence>
<dbReference type="NCBIfam" id="TIGR00810">
    <property type="entry name" value="secG"/>
    <property type="match status" value="1"/>
</dbReference>
<dbReference type="PANTHER" id="PTHR34182">
    <property type="entry name" value="PROTEIN-EXPORT MEMBRANE PROTEIN SECG"/>
    <property type="match status" value="1"/>
</dbReference>
<accession>A0ABU1W488</accession>
<organism evidence="12 13">
    <name type="scientific">Rheinheimera soli</name>
    <dbReference type="NCBI Taxonomy" id="443616"/>
    <lineage>
        <taxon>Bacteria</taxon>
        <taxon>Pseudomonadati</taxon>
        <taxon>Pseudomonadota</taxon>
        <taxon>Gammaproteobacteria</taxon>
        <taxon>Chromatiales</taxon>
        <taxon>Chromatiaceae</taxon>
        <taxon>Rheinheimera</taxon>
    </lineage>
</organism>
<evidence type="ECO:0000256" key="9">
    <source>
        <dbReference type="ARBA" id="ARBA00023010"/>
    </source>
</evidence>
<dbReference type="PANTHER" id="PTHR34182:SF1">
    <property type="entry name" value="PROTEIN-EXPORT MEMBRANE PROTEIN SECG"/>
    <property type="match status" value="1"/>
</dbReference>
<comment type="subcellular location">
    <subcellularLocation>
        <location evidence="1 11">Cell membrane</location>
        <topology evidence="1 11">Multi-pass membrane protein</topology>
    </subcellularLocation>
</comment>
<protein>
    <recommendedName>
        <fullName evidence="3 11">Protein-export membrane protein SecG</fullName>
    </recommendedName>
</protein>
<keyword evidence="4 11" id="KW-0813">Transport</keyword>
<evidence type="ECO:0000256" key="1">
    <source>
        <dbReference type="ARBA" id="ARBA00004651"/>
    </source>
</evidence>